<dbReference type="Pfam" id="PF03450">
    <property type="entry name" value="CO_deh_flav_C"/>
    <property type="match status" value="1"/>
</dbReference>
<dbReference type="InterPro" id="IPR036318">
    <property type="entry name" value="FAD-bd_PCMH-like_sf"/>
</dbReference>
<dbReference type="SUPFAM" id="SSF56176">
    <property type="entry name" value="FAD-binding/transporter-associated domain-like"/>
    <property type="match status" value="1"/>
</dbReference>
<proteinExistence type="predicted"/>
<protein>
    <submittedName>
        <fullName evidence="5">Putative carbon monoxide dehydrogenase medium subunit</fullName>
    </submittedName>
</protein>
<dbReference type="InterPro" id="IPR036683">
    <property type="entry name" value="CO_DH_flav_C_dom_sf"/>
</dbReference>
<dbReference type="InterPro" id="IPR016167">
    <property type="entry name" value="FAD-bd_PCMH_sub1"/>
</dbReference>
<keyword evidence="1" id="KW-0285">Flavoprotein</keyword>
<dbReference type="Pfam" id="PF00941">
    <property type="entry name" value="FAD_binding_5"/>
    <property type="match status" value="1"/>
</dbReference>
<dbReference type="SMART" id="SM01092">
    <property type="entry name" value="CO_deh_flav_C"/>
    <property type="match status" value="1"/>
</dbReference>
<keyword evidence="6" id="KW-1185">Reference proteome</keyword>
<dbReference type="SUPFAM" id="SSF55447">
    <property type="entry name" value="CO dehydrogenase flavoprotein C-terminal domain-like"/>
    <property type="match status" value="1"/>
</dbReference>
<dbReference type="InterPro" id="IPR051312">
    <property type="entry name" value="Diverse_Substr_Oxidored"/>
</dbReference>
<evidence type="ECO:0000259" key="4">
    <source>
        <dbReference type="PROSITE" id="PS51387"/>
    </source>
</evidence>
<dbReference type="HOGENOM" id="CLU_058050_3_1_11"/>
<evidence type="ECO:0000256" key="2">
    <source>
        <dbReference type="ARBA" id="ARBA00022827"/>
    </source>
</evidence>
<dbReference type="EMBL" id="CP006272">
    <property type="protein sequence ID" value="AGZ41167.1"/>
    <property type="molecule type" value="Genomic_DNA"/>
</dbReference>
<dbReference type="Gene3D" id="3.30.43.10">
    <property type="entry name" value="Uridine Diphospho-n-acetylenolpyruvylglucosamine Reductase, domain 2"/>
    <property type="match status" value="1"/>
</dbReference>
<dbReference type="PANTHER" id="PTHR42659:SF2">
    <property type="entry name" value="XANTHINE DEHYDROGENASE SUBUNIT C-RELATED"/>
    <property type="match status" value="1"/>
</dbReference>
<gene>
    <name evidence="5" type="ORF">AFR_14425</name>
</gene>
<evidence type="ECO:0000313" key="6">
    <source>
        <dbReference type="Proteomes" id="UP000017746"/>
    </source>
</evidence>
<dbReference type="GO" id="GO:0071949">
    <property type="term" value="F:FAD binding"/>
    <property type="evidence" value="ECO:0007669"/>
    <property type="project" value="InterPro"/>
</dbReference>
<feature type="domain" description="FAD-binding PCMH-type" evidence="4">
    <location>
        <begin position="1"/>
        <end position="162"/>
    </location>
</feature>
<evidence type="ECO:0000313" key="5">
    <source>
        <dbReference type="EMBL" id="AGZ41167.1"/>
    </source>
</evidence>
<dbReference type="Gene3D" id="3.30.390.50">
    <property type="entry name" value="CO dehydrogenase flavoprotein, C-terminal domain"/>
    <property type="match status" value="1"/>
</dbReference>
<evidence type="ECO:0000256" key="3">
    <source>
        <dbReference type="ARBA" id="ARBA00023002"/>
    </source>
</evidence>
<dbReference type="PANTHER" id="PTHR42659">
    <property type="entry name" value="XANTHINE DEHYDROGENASE SUBUNIT C-RELATED"/>
    <property type="match status" value="1"/>
</dbReference>
<dbReference type="InterPro" id="IPR016169">
    <property type="entry name" value="FAD-bd_PCMH_sub2"/>
</dbReference>
<dbReference type="GO" id="GO:0016491">
    <property type="term" value="F:oxidoreductase activity"/>
    <property type="evidence" value="ECO:0007669"/>
    <property type="project" value="UniProtKB-KW"/>
</dbReference>
<sequence>MEETLDALADGDASVLAGGQSLVLDVIHRDGHCHRVVDINRVAEFAGLVEADGMLRVAPLVRHRTFETDAVGGGLGNLLRVVVSHIGHPPIRARGTMIGSLAYAHPAAEWPVVATILGAELDLVGPDGCRTVAAERFFTGPFSTVRRREELLAEVRLPLLPAGTGAGFAEQRLPQAKFAEAAAMAAVTVTDGLVSAAAIGLVNAGPCPIRARAAEDVLIGSTFCDAAITEAAEAAATLDAAPSGSESDQRRQRRALKVLARRALTQARDGW</sequence>
<reference evidence="5 6" key="1">
    <citation type="journal article" date="2014" name="J. Biotechnol.">
        <title>Complete genome sequence of the actinobacterium Actinoplanes friuliensis HAG 010964, producer of the lipopeptide antibiotic friulimycin.</title>
        <authorList>
            <person name="Ruckert C."/>
            <person name="Szczepanowski R."/>
            <person name="Albersmeier A."/>
            <person name="Goesmann A."/>
            <person name="Fischer N."/>
            <person name="Steinkamper A."/>
            <person name="Puhler A."/>
            <person name="Biener R."/>
            <person name="Schwartz D."/>
            <person name="Kalinowski J."/>
        </authorList>
    </citation>
    <scope>NUCLEOTIDE SEQUENCE [LARGE SCALE GENOMIC DNA]</scope>
    <source>
        <strain evidence="5 6">DSM 7358</strain>
    </source>
</reference>
<dbReference type="KEGG" id="afs:AFR_14425"/>
<dbReference type="InterPro" id="IPR005107">
    <property type="entry name" value="CO_DH_flav_C"/>
</dbReference>
<evidence type="ECO:0000256" key="1">
    <source>
        <dbReference type="ARBA" id="ARBA00022630"/>
    </source>
</evidence>
<dbReference type="InterPro" id="IPR016166">
    <property type="entry name" value="FAD-bd_PCMH"/>
</dbReference>
<dbReference type="STRING" id="1246995.AFR_14425"/>
<keyword evidence="3" id="KW-0560">Oxidoreductase</keyword>
<dbReference type="eggNOG" id="COG1319">
    <property type="taxonomic scope" value="Bacteria"/>
</dbReference>
<keyword evidence="2" id="KW-0274">FAD</keyword>
<organism evidence="5 6">
    <name type="scientific">Actinoplanes friuliensis DSM 7358</name>
    <dbReference type="NCBI Taxonomy" id="1246995"/>
    <lineage>
        <taxon>Bacteria</taxon>
        <taxon>Bacillati</taxon>
        <taxon>Actinomycetota</taxon>
        <taxon>Actinomycetes</taxon>
        <taxon>Micromonosporales</taxon>
        <taxon>Micromonosporaceae</taxon>
        <taxon>Actinoplanes</taxon>
    </lineage>
</organism>
<dbReference type="Gene3D" id="3.30.465.10">
    <property type="match status" value="1"/>
</dbReference>
<dbReference type="PATRIC" id="fig|1246995.3.peg.2927"/>
<name>U5VWK6_9ACTN</name>
<accession>U5VWK6</accession>
<dbReference type="Proteomes" id="UP000017746">
    <property type="component" value="Chromosome"/>
</dbReference>
<dbReference type="InterPro" id="IPR002346">
    <property type="entry name" value="Mopterin_DH_FAD-bd"/>
</dbReference>
<dbReference type="AlphaFoldDB" id="U5VWK6"/>
<dbReference type="PROSITE" id="PS51387">
    <property type="entry name" value="FAD_PCMH"/>
    <property type="match status" value="1"/>
</dbReference>